<protein>
    <recommendedName>
        <fullName evidence="5">Putative 3-methyladenine DNA glycosylase</fullName>
        <ecNumber evidence="5">3.2.2.-</ecNumber>
    </recommendedName>
</protein>
<feature type="transmembrane region" description="Helical" evidence="6">
    <location>
        <begin position="15"/>
        <end position="33"/>
    </location>
</feature>
<dbReference type="FunFam" id="3.10.300.10:FF:000001">
    <property type="entry name" value="Putative 3-methyladenine DNA glycosylase"/>
    <property type="match status" value="1"/>
</dbReference>
<evidence type="ECO:0000256" key="5">
    <source>
        <dbReference type="HAMAP-Rule" id="MF_00527"/>
    </source>
</evidence>
<evidence type="ECO:0000313" key="8">
    <source>
        <dbReference type="Proteomes" id="UP000295525"/>
    </source>
</evidence>
<name>A0A4R3M9I9_9BURK</name>
<evidence type="ECO:0000256" key="6">
    <source>
        <dbReference type="SAM" id="Phobius"/>
    </source>
</evidence>
<keyword evidence="2 5" id="KW-0227">DNA damage</keyword>
<keyword evidence="6" id="KW-1133">Transmembrane helix</keyword>
<organism evidence="7 8">
    <name type="scientific">Paralcaligenes ureilyticus</name>
    <dbReference type="NCBI Taxonomy" id="627131"/>
    <lineage>
        <taxon>Bacteria</taxon>
        <taxon>Pseudomonadati</taxon>
        <taxon>Pseudomonadota</taxon>
        <taxon>Betaproteobacteria</taxon>
        <taxon>Burkholderiales</taxon>
        <taxon>Alcaligenaceae</taxon>
        <taxon>Paralcaligenes</taxon>
    </lineage>
</organism>
<keyword evidence="8" id="KW-1185">Reference proteome</keyword>
<reference evidence="7 8" key="1">
    <citation type="submission" date="2019-03" db="EMBL/GenBank/DDBJ databases">
        <title>Genomic Encyclopedia of Type Strains, Phase IV (KMG-IV): sequencing the most valuable type-strain genomes for metagenomic binning, comparative biology and taxonomic classification.</title>
        <authorList>
            <person name="Goeker M."/>
        </authorList>
    </citation>
    <scope>NUCLEOTIDE SEQUENCE [LARGE SCALE GENOMIC DNA]</scope>
    <source>
        <strain evidence="7 8">DSM 24591</strain>
    </source>
</reference>
<dbReference type="InterPro" id="IPR011034">
    <property type="entry name" value="Formyl_transferase-like_C_sf"/>
</dbReference>
<dbReference type="Pfam" id="PF02245">
    <property type="entry name" value="Pur_DNA_glyco"/>
    <property type="match status" value="1"/>
</dbReference>
<dbReference type="GO" id="GO:0003905">
    <property type="term" value="F:alkylbase DNA N-glycosylase activity"/>
    <property type="evidence" value="ECO:0007669"/>
    <property type="project" value="InterPro"/>
</dbReference>
<dbReference type="PANTHER" id="PTHR10429">
    <property type="entry name" value="DNA-3-METHYLADENINE GLYCOSYLASE"/>
    <property type="match status" value="1"/>
</dbReference>
<dbReference type="PANTHER" id="PTHR10429:SF0">
    <property type="entry name" value="DNA-3-METHYLADENINE GLYCOSYLASE"/>
    <property type="match status" value="1"/>
</dbReference>
<dbReference type="HAMAP" id="MF_00527">
    <property type="entry name" value="3MGH"/>
    <property type="match status" value="1"/>
</dbReference>
<keyword evidence="3 5" id="KW-0378">Hydrolase</keyword>
<proteinExistence type="inferred from homology"/>
<comment type="similarity">
    <text evidence="1 5">Belongs to the DNA glycosylase MPG family.</text>
</comment>
<dbReference type="AlphaFoldDB" id="A0A4R3M9I9"/>
<comment type="caution">
    <text evidence="7">The sequence shown here is derived from an EMBL/GenBank/DDBJ whole genome shotgun (WGS) entry which is preliminary data.</text>
</comment>
<evidence type="ECO:0000256" key="1">
    <source>
        <dbReference type="ARBA" id="ARBA00009232"/>
    </source>
</evidence>
<dbReference type="CDD" id="cd00540">
    <property type="entry name" value="AAG"/>
    <property type="match status" value="1"/>
</dbReference>
<sequence>MANQGRFVVKTPCLLHLQVLSNILSSVFAIALMQKLARDFYNRDTILVAKDLLGKRLVHRVSREERIGRIVEVEAYLGPHDLAAHTSKGITPRTKVMYGPPGHVYVYLVYGMHHCMNVVTEPDGTGAAVLLRAIEPLQNVAGKTSGPGLLCKAMGVTLNDYGHDLCSDDFYIAAAAGDGPIAIVERPRVGVAYAGDWADKPLRFYIEGNRYISKK</sequence>
<dbReference type="Gene3D" id="3.10.300.10">
    <property type="entry name" value="Methylpurine-DNA glycosylase (MPG)"/>
    <property type="match status" value="1"/>
</dbReference>
<keyword evidence="6" id="KW-0812">Transmembrane</keyword>
<evidence type="ECO:0000256" key="2">
    <source>
        <dbReference type="ARBA" id="ARBA00022763"/>
    </source>
</evidence>
<dbReference type="InterPro" id="IPR036995">
    <property type="entry name" value="MPG_sf"/>
</dbReference>
<keyword evidence="4 5" id="KW-0234">DNA repair</keyword>
<dbReference type="GO" id="GO:0006284">
    <property type="term" value="P:base-excision repair"/>
    <property type="evidence" value="ECO:0007669"/>
    <property type="project" value="InterPro"/>
</dbReference>
<keyword evidence="6" id="KW-0472">Membrane</keyword>
<dbReference type="SUPFAM" id="SSF50486">
    <property type="entry name" value="FMT C-terminal domain-like"/>
    <property type="match status" value="1"/>
</dbReference>
<evidence type="ECO:0000256" key="3">
    <source>
        <dbReference type="ARBA" id="ARBA00022801"/>
    </source>
</evidence>
<evidence type="ECO:0000256" key="4">
    <source>
        <dbReference type="ARBA" id="ARBA00023204"/>
    </source>
</evidence>
<dbReference type="EMBL" id="SMAJ01000003">
    <property type="protein sequence ID" value="TCT09792.1"/>
    <property type="molecule type" value="Genomic_DNA"/>
</dbReference>
<dbReference type="InterPro" id="IPR003180">
    <property type="entry name" value="MPG"/>
</dbReference>
<evidence type="ECO:0000313" key="7">
    <source>
        <dbReference type="EMBL" id="TCT09792.1"/>
    </source>
</evidence>
<dbReference type="GO" id="GO:0003677">
    <property type="term" value="F:DNA binding"/>
    <property type="evidence" value="ECO:0007669"/>
    <property type="project" value="InterPro"/>
</dbReference>
<dbReference type="NCBIfam" id="TIGR00567">
    <property type="entry name" value="3mg"/>
    <property type="match status" value="1"/>
</dbReference>
<gene>
    <name evidence="7" type="ORF">EDC26_103416</name>
</gene>
<dbReference type="Proteomes" id="UP000295525">
    <property type="component" value="Unassembled WGS sequence"/>
</dbReference>
<accession>A0A4R3M9I9</accession>
<dbReference type="EC" id="3.2.2.-" evidence="5"/>